<dbReference type="InterPro" id="IPR011011">
    <property type="entry name" value="Znf_FYVE_PHD"/>
</dbReference>
<reference evidence="12 13" key="1">
    <citation type="submission" date="2014-03" db="EMBL/GenBank/DDBJ databases">
        <title>The genome of Kluyveromyces dobzhanskii.</title>
        <authorList>
            <person name="Nystedt B."/>
            <person name="Astrom S."/>
        </authorList>
    </citation>
    <scope>NUCLEOTIDE SEQUENCE [LARGE SCALE GENOMIC DNA]</scope>
    <source>
        <strain evidence="12 13">CBS 2104</strain>
    </source>
</reference>
<evidence type="ECO:0000313" key="13">
    <source>
        <dbReference type="Proteomes" id="UP000031516"/>
    </source>
</evidence>
<dbReference type="PANTHER" id="PTHR10694:SF33">
    <property type="entry name" value="LYSINE-SPECIFIC DEMETHYLASE 5"/>
    <property type="match status" value="1"/>
</dbReference>
<feature type="compositionally biased region" description="Basic and acidic residues" evidence="8">
    <location>
        <begin position="127"/>
        <end position="136"/>
    </location>
</feature>
<organism evidence="12 13">
    <name type="scientific">Kluyveromyces dobzhanskii CBS 2104</name>
    <dbReference type="NCBI Taxonomy" id="1427455"/>
    <lineage>
        <taxon>Eukaryota</taxon>
        <taxon>Fungi</taxon>
        <taxon>Dikarya</taxon>
        <taxon>Ascomycota</taxon>
        <taxon>Saccharomycotina</taxon>
        <taxon>Saccharomycetes</taxon>
        <taxon>Saccharomycetales</taxon>
        <taxon>Saccharomycetaceae</taxon>
        <taxon>Kluyveromyces</taxon>
    </lineage>
</organism>
<evidence type="ECO:0000256" key="7">
    <source>
        <dbReference type="PROSITE-ProRule" id="PRU00146"/>
    </source>
</evidence>
<dbReference type="SUPFAM" id="SSF51197">
    <property type="entry name" value="Clavaminate synthase-like"/>
    <property type="match status" value="1"/>
</dbReference>
<comment type="subcellular location">
    <subcellularLocation>
        <location evidence="1">Nucleus</location>
    </subcellularLocation>
</comment>
<dbReference type="SMART" id="SM00249">
    <property type="entry name" value="PHD"/>
    <property type="match status" value="1"/>
</dbReference>
<feature type="domain" description="JmjN" evidence="10">
    <location>
        <begin position="4"/>
        <end position="47"/>
    </location>
</feature>
<evidence type="ECO:0000256" key="2">
    <source>
        <dbReference type="ARBA" id="ARBA00022723"/>
    </source>
</evidence>
<dbReference type="Pfam" id="PF02375">
    <property type="entry name" value="JmjN"/>
    <property type="match status" value="1"/>
</dbReference>
<evidence type="ECO:0000256" key="1">
    <source>
        <dbReference type="ARBA" id="ARBA00004123"/>
    </source>
</evidence>
<keyword evidence="13" id="KW-1185">Reference proteome</keyword>
<protein>
    <submittedName>
        <fullName evidence="12">WGS project CCBQ000000000 data, contig 00102</fullName>
    </submittedName>
</protein>
<dbReference type="InterPro" id="IPR019787">
    <property type="entry name" value="Znf_PHD-finger"/>
</dbReference>
<gene>
    <name evidence="12" type="ORF">KLDO_g2039</name>
</gene>
<feature type="region of interest" description="Disordered" evidence="8">
    <location>
        <begin position="701"/>
        <end position="726"/>
    </location>
</feature>
<dbReference type="GO" id="GO:0034647">
    <property type="term" value="F:histone H3K4me/H3K4me2/H3K4me3 demethylase activity"/>
    <property type="evidence" value="ECO:0007669"/>
    <property type="project" value="TreeGrafter"/>
</dbReference>
<dbReference type="GO" id="GO:0005634">
    <property type="term" value="C:nucleus"/>
    <property type="evidence" value="ECO:0007669"/>
    <property type="project" value="UniProtKB-SubCell"/>
</dbReference>
<evidence type="ECO:0000259" key="11">
    <source>
        <dbReference type="PROSITE" id="PS51184"/>
    </source>
</evidence>
<accession>A0A0A8L6G0</accession>
<evidence type="ECO:0000256" key="3">
    <source>
        <dbReference type="ARBA" id="ARBA00022771"/>
    </source>
</evidence>
<keyword evidence="2" id="KW-0479">Metal-binding</keyword>
<dbReference type="InterPro" id="IPR003349">
    <property type="entry name" value="JmjN"/>
</dbReference>
<dbReference type="SMART" id="SM00558">
    <property type="entry name" value="JmjC"/>
    <property type="match status" value="1"/>
</dbReference>
<dbReference type="GO" id="GO:0000785">
    <property type="term" value="C:chromatin"/>
    <property type="evidence" value="ECO:0007669"/>
    <property type="project" value="TreeGrafter"/>
</dbReference>
<evidence type="ECO:0000259" key="10">
    <source>
        <dbReference type="PROSITE" id="PS51183"/>
    </source>
</evidence>
<dbReference type="AlphaFoldDB" id="A0A0A8L6G0"/>
<dbReference type="InterPro" id="IPR003347">
    <property type="entry name" value="JmjC_dom"/>
</dbReference>
<sequence length="842" mass="96772">MQEIPTVRPTEEQFLDPIGFLSSNEMKRLGMKYGMVKMIPPQSFEPEFSIDEEKFSFRCRLQVLMELDIENRSRLLFWKQLNNLKRRKSDTRLLPSPQVTVGPGQPVPVYYYDIYKAVIGYFEPGGEGKSHSEGRGSNHNYNFRKRQKREESSYLKNGRYKLVDPRVVMEDKGCWQDVSSKFPEMDAALIKRVFKMHILPYYRFLYDEMVSKVSSASAPGSLSELLYNYDYPKSLLEMYDSAEESTKSGELSPSGTDHEIFSDELPETLRHDHHEDEESSEDEEDKCPICSKHISSTGSSSASTTVATCSSCDFKFHKRCVGKKAASPASSENEWVCNTCIIGNGYYGFKEPSSLYTLKSFKEHCARFDYQQFSGNKPDDIETLEKMFWNHVEKMVPNPITVKYGADIHNIKPGQTTGFPTMEYIPPSVSGKESEEYKQYLKISAHPWNLINLPRAKGSLLSIINRNISGMTIPWIYVGSTFSTFCWHLEDQYTLSANYQHAGSQKVWYSIPERSSAAFDQMMKNISPDLFERQPDLLHQLITLVSPYSERFVKAGIDCYKAVQNPGEYIITYPKCYHAGFNSGFNFNEAVNFTLDLWLPYGLQSIDDYKKTKRTAVVNIFDLMSNVLEAYLIKPESFDDSFVATCVFELKEWFNADFKNMMKVKGIVGEAIFSTGCNDTFRKSSLDHINEKGFIRRTLQSTDSVKSNNQEEDENDDDDDNDEDEDDLDVFCSQSKTICPIAFVVRYIPKRFRSKRKNLASTTPNEWNQLAAEGNVVIYCLEEYLKYVDEKDAEDDVDGHSDDSNSSSDDLFRNDILVYMRELDDVRELIAHAEKALDKRLR</sequence>
<evidence type="ECO:0000256" key="8">
    <source>
        <dbReference type="SAM" id="MobiDB-lite"/>
    </source>
</evidence>
<dbReference type="GO" id="GO:0008270">
    <property type="term" value="F:zinc ion binding"/>
    <property type="evidence" value="ECO:0007669"/>
    <property type="project" value="UniProtKB-KW"/>
</dbReference>
<dbReference type="InterPro" id="IPR001965">
    <property type="entry name" value="Znf_PHD"/>
</dbReference>
<dbReference type="PROSITE" id="PS50016">
    <property type="entry name" value="ZF_PHD_2"/>
    <property type="match status" value="1"/>
</dbReference>
<feature type="region of interest" description="Disordered" evidence="8">
    <location>
        <begin position="127"/>
        <end position="150"/>
    </location>
</feature>
<dbReference type="EMBL" id="CCBQ010000027">
    <property type="protein sequence ID" value="CDO93748.1"/>
    <property type="molecule type" value="Genomic_DNA"/>
</dbReference>
<dbReference type="Pfam" id="PF02373">
    <property type="entry name" value="JmjC"/>
    <property type="match status" value="1"/>
</dbReference>
<dbReference type="OrthoDB" id="1678912at2759"/>
<dbReference type="SUPFAM" id="SSF57903">
    <property type="entry name" value="FYVE/PHD zinc finger"/>
    <property type="match status" value="1"/>
</dbReference>
<dbReference type="PROSITE" id="PS51184">
    <property type="entry name" value="JMJC"/>
    <property type="match status" value="1"/>
</dbReference>
<dbReference type="PANTHER" id="PTHR10694">
    <property type="entry name" value="LYSINE-SPECIFIC DEMETHYLASE"/>
    <property type="match status" value="1"/>
</dbReference>
<keyword evidence="3 7" id="KW-0863">Zinc-finger</keyword>
<proteinExistence type="predicted"/>
<keyword evidence="6" id="KW-0539">Nucleus</keyword>
<feature type="compositionally biased region" description="Acidic residues" evidence="8">
    <location>
        <begin position="710"/>
        <end position="726"/>
    </location>
</feature>
<evidence type="ECO:0000313" key="12">
    <source>
        <dbReference type="EMBL" id="CDO93748.1"/>
    </source>
</evidence>
<dbReference type="Proteomes" id="UP000031516">
    <property type="component" value="Unassembled WGS sequence"/>
</dbReference>
<comment type="caution">
    <text evidence="12">The sequence shown here is derived from an EMBL/GenBank/DDBJ whole genome shotgun (WGS) entry which is preliminary data.</text>
</comment>
<dbReference type="Pfam" id="PF00628">
    <property type="entry name" value="PHD"/>
    <property type="match status" value="1"/>
</dbReference>
<evidence type="ECO:0000256" key="6">
    <source>
        <dbReference type="ARBA" id="ARBA00023242"/>
    </source>
</evidence>
<evidence type="ECO:0000259" key="9">
    <source>
        <dbReference type="PROSITE" id="PS50016"/>
    </source>
</evidence>
<keyword evidence="4" id="KW-0862">Zinc</keyword>
<evidence type="ECO:0000256" key="4">
    <source>
        <dbReference type="ARBA" id="ARBA00022833"/>
    </source>
</evidence>
<dbReference type="CDD" id="cd15489">
    <property type="entry name" value="PHD_SF"/>
    <property type="match status" value="1"/>
</dbReference>
<dbReference type="Gene3D" id="2.60.120.650">
    <property type="entry name" value="Cupin"/>
    <property type="match status" value="2"/>
</dbReference>
<keyword evidence="5" id="KW-0408">Iron</keyword>
<dbReference type="FunFam" id="2.60.120.650:FF:000055">
    <property type="entry name" value="Jhd2p"/>
    <property type="match status" value="1"/>
</dbReference>
<feature type="domain" description="PHD-type" evidence="9">
    <location>
        <begin position="284"/>
        <end position="343"/>
    </location>
</feature>
<dbReference type="GO" id="GO:0006355">
    <property type="term" value="P:regulation of DNA-templated transcription"/>
    <property type="evidence" value="ECO:0007669"/>
    <property type="project" value="TreeGrafter"/>
</dbReference>
<feature type="domain" description="JmjC" evidence="11">
    <location>
        <begin position="442"/>
        <end position="610"/>
    </location>
</feature>
<dbReference type="SMART" id="SM00545">
    <property type="entry name" value="JmjN"/>
    <property type="match status" value="1"/>
</dbReference>
<evidence type="ECO:0000256" key="5">
    <source>
        <dbReference type="ARBA" id="ARBA00023004"/>
    </source>
</evidence>
<name>A0A0A8L6G0_9SACH</name>
<dbReference type="PROSITE" id="PS51183">
    <property type="entry name" value="JMJN"/>
    <property type="match status" value="1"/>
</dbReference>